<dbReference type="InterPro" id="IPR036388">
    <property type="entry name" value="WH-like_DNA-bd_sf"/>
</dbReference>
<dbReference type="InterPro" id="IPR001845">
    <property type="entry name" value="HTH_ArsR_DNA-bd_dom"/>
</dbReference>
<dbReference type="GO" id="GO:0003677">
    <property type="term" value="F:DNA binding"/>
    <property type="evidence" value="ECO:0007669"/>
    <property type="project" value="UniProtKB-KW"/>
</dbReference>
<proteinExistence type="predicted"/>
<evidence type="ECO:0000256" key="2">
    <source>
        <dbReference type="ARBA" id="ARBA00023125"/>
    </source>
</evidence>
<keyword evidence="1" id="KW-0805">Transcription regulation</keyword>
<evidence type="ECO:0000256" key="1">
    <source>
        <dbReference type="ARBA" id="ARBA00023015"/>
    </source>
</evidence>
<keyword evidence="3" id="KW-0804">Transcription</keyword>
<dbReference type="SUPFAM" id="SSF46785">
    <property type="entry name" value="Winged helix' DNA-binding domain"/>
    <property type="match status" value="1"/>
</dbReference>
<evidence type="ECO:0000313" key="6">
    <source>
        <dbReference type="Proteomes" id="UP000741013"/>
    </source>
</evidence>
<keyword evidence="2 5" id="KW-0238">DNA-binding</keyword>
<comment type="caution">
    <text evidence="5">The sequence shown here is derived from an EMBL/GenBank/DDBJ whole genome shotgun (WGS) entry which is preliminary data.</text>
</comment>
<keyword evidence="6" id="KW-1185">Reference proteome</keyword>
<dbReference type="CDD" id="cd00090">
    <property type="entry name" value="HTH_ARSR"/>
    <property type="match status" value="1"/>
</dbReference>
<gene>
    <name evidence="5" type="ORF">JOM49_004317</name>
</gene>
<dbReference type="InterPro" id="IPR036390">
    <property type="entry name" value="WH_DNA-bd_sf"/>
</dbReference>
<reference evidence="5 6" key="1">
    <citation type="submission" date="2021-03" db="EMBL/GenBank/DDBJ databases">
        <title>Sequencing the genomes of 1000 actinobacteria strains.</title>
        <authorList>
            <person name="Klenk H.-P."/>
        </authorList>
    </citation>
    <scope>NUCLEOTIDE SEQUENCE [LARGE SCALE GENOMIC DNA]</scope>
    <source>
        <strain evidence="5 6">DSM 45510</strain>
    </source>
</reference>
<evidence type="ECO:0000313" key="5">
    <source>
        <dbReference type="EMBL" id="MBP2182791.1"/>
    </source>
</evidence>
<dbReference type="InterPro" id="IPR051011">
    <property type="entry name" value="Metal_resp_trans_reg"/>
</dbReference>
<accession>A0ABS4PTN4</accession>
<dbReference type="RefSeq" id="WP_209666052.1">
    <property type="nucleotide sequence ID" value="NZ_JAGGMS010000001.1"/>
</dbReference>
<name>A0ABS4PTN4_9PSEU</name>
<feature type="domain" description="HTH arsR-type" evidence="4">
    <location>
        <begin position="242"/>
        <end position="329"/>
    </location>
</feature>
<dbReference type="PROSITE" id="PS50987">
    <property type="entry name" value="HTH_ARSR_2"/>
    <property type="match status" value="1"/>
</dbReference>
<dbReference type="PANTHER" id="PTHR43132:SF8">
    <property type="entry name" value="HTH-TYPE TRANSCRIPTIONAL REGULATOR KMTR"/>
    <property type="match status" value="1"/>
</dbReference>
<dbReference type="PANTHER" id="PTHR43132">
    <property type="entry name" value="ARSENICAL RESISTANCE OPERON REPRESSOR ARSR-RELATED"/>
    <property type="match status" value="1"/>
</dbReference>
<organism evidence="5 6">
    <name type="scientific">Amycolatopsis magusensis</name>
    <dbReference type="NCBI Taxonomy" id="882444"/>
    <lineage>
        <taxon>Bacteria</taxon>
        <taxon>Bacillati</taxon>
        <taxon>Actinomycetota</taxon>
        <taxon>Actinomycetes</taxon>
        <taxon>Pseudonocardiales</taxon>
        <taxon>Pseudonocardiaceae</taxon>
        <taxon>Amycolatopsis</taxon>
    </lineage>
</organism>
<dbReference type="Pfam" id="PF13412">
    <property type="entry name" value="HTH_24"/>
    <property type="match status" value="1"/>
</dbReference>
<protein>
    <submittedName>
        <fullName evidence="5">DNA-binding transcriptional ArsR family regulator</fullName>
    </submittedName>
</protein>
<dbReference type="InterPro" id="IPR011991">
    <property type="entry name" value="ArsR-like_HTH"/>
</dbReference>
<dbReference type="EMBL" id="JAGGMS010000001">
    <property type="protein sequence ID" value="MBP2182791.1"/>
    <property type="molecule type" value="Genomic_DNA"/>
</dbReference>
<dbReference type="Gene3D" id="1.10.10.10">
    <property type="entry name" value="Winged helix-like DNA-binding domain superfamily/Winged helix DNA-binding domain"/>
    <property type="match status" value="1"/>
</dbReference>
<evidence type="ECO:0000256" key="3">
    <source>
        <dbReference type="ARBA" id="ARBA00023163"/>
    </source>
</evidence>
<dbReference type="Proteomes" id="UP000741013">
    <property type="component" value="Unassembled WGS sequence"/>
</dbReference>
<evidence type="ECO:0000259" key="4">
    <source>
        <dbReference type="PROSITE" id="PS50987"/>
    </source>
</evidence>
<sequence>MLRIHFSVEDLVRIRILDQPQSMWELLLSLHLVQTTQGDPVFGRWRRDLRRRLTPTTRMLTTLARPKGYSPDFLTPATDAPGLEAGLESLLSTSREQLRTDMSKLAAQVDLPPWASSVADGGRHTMRHLAVALREYHTAAVEPYWRSISCHVRADRDRRIETAATGGMESVLESLHPAVRWKSPVLEVAYPVEQDLHLEGRGLVLVPSFFCWRLPISLADQSRRPMLVYPVQRDTDWAIGDEQRSGTSARTRSLTVLMGPTRATVLQTIGRTPRITTTELARAVGISLAGASQHATVLRNAGLVRTDRGYRSAVHQVSRLGADLLWQAD</sequence>